<evidence type="ECO:0000256" key="1">
    <source>
        <dbReference type="SAM" id="MobiDB-lite"/>
    </source>
</evidence>
<feature type="region of interest" description="Disordered" evidence="1">
    <location>
        <begin position="180"/>
        <end position="207"/>
    </location>
</feature>
<name>A0A6J4HAV4_9PROT</name>
<accession>A0A6J4HAV4</accession>
<feature type="non-terminal residue" evidence="2">
    <location>
        <position position="207"/>
    </location>
</feature>
<protein>
    <submittedName>
        <fullName evidence="2">Uncharacterized protein</fullName>
    </submittedName>
</protein>
<proteinExistence type="predicted"/>
<gene>
    <name evidence="2" type="ORF">AVDCRST_MAG27-327</name>
</gene>
<sequence length="207" mass="23463">AVTDHAALQWRDDHRLCRPLQALPCRRSARWRAQRLHPADRRAGRLFRLRRGRGGWGGLHLRDLPRPAEGLCEGDGGAGGGLHLHPPGARRGQAARGGFPQFLVLHAQQDGWLHHPRQQLLDPCLARLPCGGADLDPRGRWGRHAEQPLRPDRQRQPGRLEILQRLPGFRPGRLRRRPIAGTLCRHPRRHGGADHRRAGRRGWQPQL</sequence>
<dbReference type="AlphaFoldDB" id="A0A6J4HAV4"/>
<feature type="compositionally biased region" description="Basic and acidic residues" evidence="1">
    <location>
        <begin position="136"/>
        <end position="155"/>
    </location>
</feature>
<feature type="non-terminal residue" evidence="2">
    <location>
        <position position="1"/>
    </location>
</feature>
<dbReference type="EMBL" id="CADCTD010000007">
    <property type="protein sequence ID" value="CAA9218214.1"/>
    <property type="molecule type" value="Genomic_DNA"/>
</dbReference>
<evidence type="ECO:0000313" key="2">
    <source>
        <dbReference type="EMBL" id="CAA9218214.1"/>
    </source>
</evidence>
<feature type="region of interest" description="Disordered" evidence="1">
    <location>
        <begin position="136"/>
        <end position="160"/>
    </location>
</feature>
<organism evidence="2">
    <name type="scientific">uncultured Craurococcus sp</name>
    <dbReference type="NCBI Taxonomy" id="1135998"/>
    <lineage>
        <taxon>Bacteria</taxon>
        <taxon>Pseudomonadati</taxon>
        <taxon>Pseudomonadota</taxon>
        <taxon>Alphaproteobacteria</taxon>
        <taxon>Acetobacterales</taxon>
        <taxon>Acetobacteraceae</taxon>
        <taxon>Craurococcus</taxon>
        <taxon>environmental samples</taxon>
    </lineage>
</organism>
<reference evidence="2" key="1">
    <citation type="submission" date="2020-02" db="EMBL/GenBank/DDBJ databases">
        <authorList>
            <person name="Meier V. D."/>
        </authorList>
    </citation>
    <scope>NUCLEOTIDE SEQUENCE</scope>
    <source>
        <strain evidence="2">AVDCRST_MAG27</strain>
    </source>
</reference>